<dbReference type="GO" id="GO:0005737">
    <property type="term" value="C:cytoplasm"/>
    <property type="evidence" value="ECO:0007669"/>
    <property type="project" value="TreeGrafter"/>
</dbReference>
<feature type="binding site" evidence="3">
    <location>
        <position position="117"/>
    </location>
    <ligand>
        <name>Zn(2+)</name>
        <dbReference type="ChEBI" id="CHEBI:29105"/>
        <label>1</label>
    </ligand>
</feature>
<evidence type="ECO:0000259" key="7">
    <source>
        <dbReference type="PROSITE" id="PS01031"/>
    </source>
</evidence>
<feature type="compositionally biased region" description="Basic and acidic residues" evidence="6">
    <location>
        <begin position="175"/>
        <end position="198"/>
    </location>
</feature>
<evidence type="ECO:0000313" key="9">
    <source>
        <dbReference type="Proteomes" id="UP000639338"/>
    </source>
</evidence>
<keyword evidence="1" id="KW-0346">Stress response</keyword>
<dbReference type="AlphaFoldDB" id="A0A834XQ01"/>
<name>A0A834XQ01_APHGI</name>
<keyword evidence="3" id="KW-0862">Zinc</keyword>
<dbReference type="InterPro" id="IPR001436">
    <property type="entry name" value="Alpha-crystallin/sHSP_animal"/>
</dbReference>
<dbReference type="EMBL" id="JACMRX010000005">
    <property type="protein sequence ID" value="KAF7989274.1"/>
    <property type="molecule type" value="Genomic_DNA"/>
</dbReference>
<dbReference type="GO" id="GO:0042026">
    <property type="term" value="P:protein refolding"/>
    <property type="evidence" value="ECO:0007669"/>
    <property type="project" value="TreeGrafter"/>
</dbReference>
<dbReference type="PANTHER" id="PTHR45640">
    <property type="entry name" value="HEAT SHOCK PROTEIN HSP-12.2-RELATED"/>
    <property type="match status" value="1"/>
</dbReference>
<evidence type="ECO:0000256" key="4">
    <source>
        <dbReference type="PROSITE-ProRule" id="PRU00285"/>
    </source>
</evidence>
<evidence type="ECO:0000256" key="5">
    <source>
        <dbReference type="RuleBase" id="RU003616"/>
    </source>
</evidence>
<feature type="region of interest" description="Disordered" evidence="6">
    <location>
        <begin position="175"/>
        <end position="204"/>
    </location>
</feature>
<dbReference type="PRINTS" id="PR00299">
    <property type="entry name" value="ACRYSTALLIN"/>
</dbReference>
<organism evidence="8 9">
    <name type="scientific">Aphidius gifuensis</name>
    <name type="common">Parasitoid wasp</name>
    <dbReference type="NCBI Taxonomy" id="684658"/>
    <lineage>
        <taxon>Eukaryota</taxon>
        <taxon>Metazoa</taxon>
        <taxon>Ecdysozoa</taxon>
        <taxon>Arthropoda</taxon>
        <taxon>Hexapoda</taxon>
        <taxon>Insecta</taxon>
        <taxon>Pterygota</taxon>
        <taxon>Neoptera</taxon>
        <taxon>Endopterygota</taxon>
        <taxon>Hymenoptera</taxon>
        <taxon>Apocrita</taxon>
        <taxon>Ichneumonoidea</taxon>
        <taxon>Braconidae</taxon>
        <taxon>Aphidiinae</taxon>
        <taxon>Aphidius</taxon>
    </lineage>
</organism>
<keyword evidence="3" id="KW-0479">Metal-binding</keyword>
<comment type="similarity">
    <text evidence="2 4 5">Belongs to the small heat shock protein (HSP20) family.</text>
</comment>
<comment type="caution">
    <text evidence="8">The sequence shown here is derived from an EMBL/GenBank/DDBJ whole genome shotgun (WGS) entry which is preliminary data.</text>
</comment>
<dbReference type="GO" id="GO:0051082">
    <property type="term" value="F:unfolded protein binding"/>
    <property type="evidence" value="ECO:0007669"/>
    <property type="project" value="TreeGrafter"/>
</dbReference>
<feature type="domain" description="SHSP" evidence="7">
    <location>
        <begin position="68"/>
        <end position="175"/>
    </location>
</feature>
<reference evidence="8 9" key="1">
    <citation type="submission" date="2020-08" db="EMBL/GenBank/DDBJ databases">
        <title>Aphidius gifuensis genome sequencing and assembly.</title>
        <authorList>
            <person name="Du Z."/>
        </authorList>
    </citation>
    <scope>NUCLEOTIDE SEQUENCE [LARGE SCALE GENOMIC DNA]</scope>
    <source>
        <strain evidence="8">YNYX2018</strain>
        <tissue evidence="8">Adults</tissue>
    </source>
</reference>
<dbReference type="Proteomes" id="UP000639338">
    <property type="component" value="Unassembled WGS sequence"/>
</dbReference>
<sequence length="204" mass="23581">MSLVPMLFSNWWEDLDHPHHIFDQDFGVGLNHDQLMTPQMFHRYVAPTPRRHHVLARPSNYLRPWAELLRNAESATSTVKPDKDKFQVILDVQQFKPEEINVKVVDKFVTVEAKHEEKQDEHGWISRQFQRKYLIPEQCDLAQVSSSLSSDGVLTITAPKKAELAVENERSIKIEHTGKPAIREAEKKQEAVKDKKDAPQNGKK</sequence>
<accession>A0A834XQ01</accession>
<dbReference type="PANTHER" id="PTHR45640:SF13">
    <property type="entry name" value="HEAT SHOCK PROTEIN 22-RELATED"/>
    <property type="match status" value="1"/>
</dbReference>
<proteinExistence type="inferred from homology"/>
<dbReference type="InterPro" id="IPR002068">
    <property type="entry name" value="A-crystallin/Hsp20_dom"/>
</dbReference>
<dbReference type="PIRSF" id="PIRSF036514">
    <property type="entry name" value="Sm_HSP_B1"/>
    <property type="match status" value="1"/>
</dbReference>
<evidence type="ECO:0000256" key="3">
    <source>
        <dbReference type="PIRSR" id="PIRSR036514-1"/>
    </source>
</evidence>
<evidence type="ECO:0000256" key="6">
    <source>
        <dbReference type="SAM" id="MobiDB-lite"/>
    </source>
</evidence>
<dbReference type="Gene3D" id="2.60.40.790">
    <property type="match status" value="1"/>
</dbReference>
<dbReference type="GO" id="GO:0009408">
    <property type="term" value="P:response to heat"/>
    <property type="evidence" value="ECO:0007669"/>
    <property type="project" value="UniProtKB-ARBA"/>
</dbReference>
<dbReference type="OrthoDB" id="1431247at2759"/>
<dbReference type="InterPro" id="IPR008978">
    <property type="entry name" value="HSP20-like_chaperone"/>
</dbReference>
<protein>
    <recommendedName>
        <fullName evidence="7">SHSP domain-containing protein</fullName>
    </recommendedName>
</protein>
<dbReference type="GO" id="GO:0046872">
    <property type="term" value="F:metal ion binding"/>
    <property type="evidence" value="ECO:0007669"/>
    <property type="project" value="UniProtKB-KW"/>
</dbReference>
<feature type="binding site" evidence="3">
    <location>
        <position position="115"/>
    </location>
    <ligand>
        <name>Zn(2+)</name>
        <dbReference type="ChEBI" id="CHEBI:29105"/>
        <label>1</label>
    </ligand>
</feature>
<keyword evidence="9" id="KW-1185">Reference proteome</keyword>
<dbReference type="Gene3D" id="3.30.1370.230">
    <property type="entry name" value="Stn1, C-terminal wHTH domain"/>
    <property type="match status" value="1"/>
</dbReference>
<dbReference type="GO" id="GO:0005634">
    <property type="term" value="C:nucleus"/>
    <property type="evidence" value="ECO:0007669"/>
    <property type="project" value="TreeGrafter"/>
</dbReference>
<dbReference type="PROSITE" id="PS01031">
    <property type="entry name" value="SHSP"/>
    <property type="match status" value="1"/>
</dbReference>
<dbReference type="Pfam" id="PF00011">
    <property type="entry name" value="HSP20"/>
    <property type="match status" value="1"/>
</dbReference>
<evidence type="ECO:0000313" key="8">
    <source>
        <dbReference type="EMBL" id="KAF7989274.1"/>
    </source>
</evidence>
<dbReference type="CDD" id="cd06526">
    <property type="entry name" value="metazoan_ACD"/>
    <property type="match status" value="1"/>
</dbReference>
<dbReference type="SUPFAM" id="SSF49764">
    <property type="entry name" value="HSP20-like chaperones"/>
    <property type="match status" value="1"/>
</dbReference>
<dbReference type="InterPro" id="IPR038240">
    <property type="entry name" value="Stn1_C_sf"/>
</dbReference>
<evidence type="ECO:0000256" key="1">
    <source>
        <dbReference type="ARBA" id="ARBA00023016"/>
    </source>
</evidence>
<dbReference type="InterPro" id="IPR055269">
    <property type="entry name" value="Alpha-crystallin/HSP_16"/>
</dbReference>
<gene>
    <name evidence="8" type="ORF">HCN44_007948</name>
</gene>
<evidence type="ECO:0000256" key="2">
    <source>
        <dbReference type="PIRNR" id="PIRNR036514"/>
    </source>
</evidence>
<feature type="binding site" evidence="3">
    <location>
        <position position="122"/>
    </location>
    <ligand>
        <name>Zn(2+)</name>
        <dbReference type="ChEBI" id="CHEBI:29105"/>
        <label>1</label>
    </ligand>
</feature>